<evidence type="ECO:0000313" key="4">
    <source>
        <dbReference type="Proteomes" id="UP000295453"/>
    </source>
</evidence>
<dbReference type="PROSITE" id="PS01227">
    <property type="entry name" value="UPF0012"/>
    <property type="match status" value="1"/>
</dbReference>
<evidence type="ECO:0000259" key="2">
    <source>
        <dbReference type="PROSITE" id="PS50263"/>
    </source>
</evidence>
<feature type="domain" description="CN hydrolase" evidence="2">
    <location>
        <begin position="1"/>
        <end position="242"/>
    </location>
</feature>
<dbReference type="OrthoDB" id="9811121at2"/>
<accession>A0A4R1CK67</accession>
<dbReference type="Pfam" id="PF00795">
    <property type="entry name" value="CN_hydrolase"/>
    <property type="match status" value="1"/>
</dbReference>
<dbReference type="GO" id="GO:0016787">
    <property type="term" value="F:hydrolase activity"/>
    <property type="evidence" value="ECO:0007669"/>
    <property type="project" value="UniProtKB-KW"/>
</dbReference>
<dbReference type="Proteomes" id="UP000295453">
    <property type="component" value="Unassembled WGS sequence"/>
</dbReference>
<comment type="similarity">
    <text evidence="1">Belongs to the carbon-nitrogen hydrolase superfamily. NIT1/NIT2 family.</text>
</comment>
<dbReference type="RefSeq" id="WP_131581701.1">
    <property type="nucleotide sequence ID" value="NZ_SJZJ01000003.1"/>
</dbReference>
<keyword evidence="4" id="KW-1185">Reference proteome</keyword>
<evidence type="ECO:0000256" key="1">
    <source>
        <dbReference type="ARBA" id="ARBA00010613"/>
    </source>
</evidence>
<dbReference type="PANTHER" id="PTHR23088">
    <property type="entry name" value="NITRILASE-RELATED"/>
    <property type="match status" value="1"/>
</dbReference>
<reference evidence="3 4" key="1">
    <citation type="submission" date="2019-03" db="EMBL/GenBank/DDBJ databases">
        <authorList>
            <person name="Kim M.K.M."/>
        </authorList>
    </citation>
    <scope>NUCLEOTIDE SEQUENCE [LARGE SCALE GENOMIC DNA]</scope>
    <source>
        <strain evidence="3 4">18JY15-6</strain>
    </source>
</reference>
<gene>
    <name evidence="3" type="ORF">EPD65_03145</name>
</gene>
<dbReference type="PROSITE" id="PS50263">
    <property type="entry name" value="CN_HYDROLASE"/>
    <property type="match status" value="1"/>
</dbReference>
<evidence type="ECO:0000313" key="3">
    <source>
        <dbReference type="EMBL" id="TCJ30576.1"/>
    </source>
</evidence>
<dbReference type="InterPro" id="IPR036526">
    <property type="entry name" value="C-N_Hydrolase_sf"/>
</dbReference>
<comment type="caution">
    <text evidence="3">The sequence shown here is derived from an EMBL/GenBank/DDBJ whole genome shotgun (WGS) entry which is preliminary data.</text>
</comment>
<dbReference type="CDD" id="cd07583">
    <property type="entry name" value="nitrilase_5"/>
    <property type="match status" value="1"/>
</dbReference>
<name>A0A4R1CK67_9ACTN</name>
<sequence>MQIALLQLASPDAESVTARLARVDRMVRDESGLRDADLLVLPEMWTAGYFSFDEYAARAEPFEGPTLAAARGWARDLGLTVHLGSFVEVDAAGDLHNTSVVIDRTGRVANTYRKVHLFGYGSRESQLLTPGTSVATSVIDGLPTGITTCYDLRFPELFRSLVDSGAEMAAVCAAWPEARLAHWQLFTTVRAVEQQMYVVAVNAVGEQAGITLGGHSRVVDPTGQVVVEAGQDEGFTYADIDPALPRKVRAEFPALADRRWAVAAAGPTTRATTDPTSTKEFA</sequence>
<proteinExistence type="inferred from homology"/>
<dbReference type="InterPro" id="IPR001110">
    <property type="entry name" value="UPF0012_CS"/>
</dbReference>
<dbReference type="InterPro" id="IPR003010">
    <property type="entry name" value="C-N_Hydrolase"/>
</dbReference>
<dbReference type="Gene3D" id="3.60.110.10">
    <property type="entry name" value="Carbon-nitrogen hydrolase"/>
    <property type="match status" value="1"/>
</dbReference>
<protein>
    <submittedName>
        <fullName evidence="3">Carbon-nitrogen family hydrolase</fullName>
    </submittedName>
</protein>
<dbReference type="AlphaFoldDB" id="A0A4R1CK67"/>
<dbReference type="PANTHER" id="PTHR23088:SF27">
    <property type="entry name" value="DEAMINATED GLUTATHIONE AMIDASE"/>
    <property type="match status" value="1"/>
</dbReference>
<keyword evidence="3" id="KW-0378">Hydrolase</keyword>
<dbReference type="EMBL" id="SJZJ01000003">
    <property type="protein sequence ID" value="TCJ30576.1"/>
    <property type="molecule type" value="Genomic_DNA"/>
</dbReference>
<organism evidence="3 4">
    <name type="scientific">Nocardioides jejuensis</name>
    <dbReference type="NCBI Taxonomy" id="2502782"/>
    <lineage>
        <taxon>Bacteria</taxon>
        <taxon>Bacillati</taxon>
        <taxon>Actinomycetota</taxon>
        <taxon>Actinomycetes</taxon>
        <taxon>Propionibacteriales</taxon>
        <taxon>Nocardioidaceae</taxon>
        <taxon>Nocardioides</taxon>
    </lineage>
</organism>
<dbReference type="SUPFAM" id="SSF56317">
    <property type="entry name" value="Carbon-nitrogen hydrolase"/>
    <property type="match status" value="1"/>
</dbReference>